<dbReference type="GO" id="GO:0006108">
    <property type="term" value="P:malate metabolic process"/>
    <property type="evidence" value="ECO:0007669"/>
    <property type="project" value="InterPro"/>
</dbReference>
<evidence type="ECO:0000259" key="11">
    <source>
        <dbReference type="SMART" id="SM00919"/>
    </source>
</evidence>
<comment type="caution">
    <text evidence="13">The sequence shown here is derived from an EMBL/GenBank/DDBJ whole genome shotgun (WGS) entry which is preliminary data.</text>
</comment>
<dbReference type="GO" id="GO:0004470">
    <property type="term" value="F:malic enzyme activity"/>
    <property type="evidence" value="ECO:0007669"/>
    <property type="project" value="InterPro"/>
</dbReference>
<sequence length="763" mass="81936">MTDRRPRVDDEEALNFHRYPTPGKIALRATKPMATQRDLSLAYSPGVAAPVKAIAEDPDAVYDFTSKGNMVAVISNGTAILGLGDLGAAASKPVMEGKAVLFKRFADIDAFDIEVDESDPDAFVECVRRFAGVTFGGINLEDIKGPDCFVIEQRLREALDIPVFHDDQHGTAIITAAGIINACRLTGRDMARLKVVVNGAGAAGIAVLELIKAMGVAHDNAILCDSKGVIYKGRTEGMSQWKSAHAADTPARTLAEALDGADCFIGLSVKGAVTKAMVKSMAADPIIFAMANPDPEITPEEVREARSDAIMATGRSDYPNQVNNVLGFPYIFRGALDVRARTINEEMKIAAVMALAELAREDVPDEVAAAYHGARPTFGKDYIIPAPFDPRLISHVPPYVAKAAMDSGVARRPISDMLSYKAALARRLDPTAAILQGIQDEVRARPRKTIVFAEGEEPAVIRAAHAFQNQDLGRAVLIGREELVQANMRLLGVAEDAIEIVNARLSDHNGAFADWLFRRLQRQGYLRRDVQRLVNNDRNVFAACMLANGQADGMVTGVTRNYAQALDDVRLVLDAAPGERVMGMSMLLSRGRTLFIADTSVTEFPSPEALADMAVEAAGAARRFGVTPRVAFLSYSTFGNPPGDRAEKVIEAVRLMDQRAVDFEYEGELNADVALDPDHQRLYPFSRLSGPANVLIMPAIHSASIATKLMGAAGGATVLGPMLLGLEKPVQIARLGAGVSDILTLAALAAHDLSREAAEEDAS</sequence>
<evidence type="ECO:0000256" key="6">
    <source>
        <dbReference type="ARBA" id="ARBA00023002"/>
    </source>
</evidence>
<dbReference type="Gene3D" id="3.40.50.10750">
    <property type="entry name" value="Isocitrate/Isopropylmalate dehydrogenase-like"/>
    <property type="match status" value="1"/>
</dbReference>
<dbReference type="SUPFAM" id="SSF53223">
    <property type="entry name" value="Aminoacid dehydrogenase-like, N-terminal domain"/>
    <property type="match status" value="1"/>
</dbReference>
<dbReference type="Gene3D" id="3.40.50.10380">
    <property type="entry name" value="Malic enzyme, N-terminal domain"/>
    <property type="match status" value="1"/>
</dbReference>
<organism evidence="13 14">
    <name type="scientific">Alkalicaulis satelles</name>
    <dbReference type="NCBI Taxonomy" id="2609175"/>
    <lineage>
        <taxon>Bacteria</taxon>
        <taxon>Pseudomonadati</taxon>
        <taxon>Pseudomonadota</taxon>
        <taxon>Alphaproteobacteria</taxon>
        <taxon>Maricaulales</taxon>
        <taxon>Maricaulaceae</taxon>
        <taxon>Alkalicaulis</taxon>
    </lineage>
</organism>
<dbReference type="Gene3D" id="3.40.50.720">
    <property type="entry name" value="NAD(P)-binding Rossmann-like Domain"/>
    <property type="match status" value="1"/>
</dbReference>
<dbReference type="PIRSF" id="PIRSF036684">
    <property type="entry name" value="ME_PTA"/>
    <property type="match status" value="1"/>
</dbReference>
<comment type="similarity">
    <text evidence="3">In the N-terminal section; belongs to the malic enzymes family.</text>
</comment>
<dbReference type="InterPro" id="IPR045213">
    <property type="entry name" value="Malic_NAD-bd_bact_type"/>
</dbReference>
<name>A0A5M6ZMZ9_9PROT</name>
<comment type="similarity">
    <text evidence="4">In the C-terminal section; belongs to the phosphate acetyltransferase and butyryltransferase family.</text>
</comment>
<dbReference type="InterPro" id="IPR002505">
    <property type="entry name" value="PTA_PTB"/>
</dbReference>
<reference evidence="13 14" key="1">
    <citation type="submission" date="2019-09" db="EMBL/GenBank/DDBJ databases">
        <authorList>
            <person name="Kevbrin V."/>
            <person name="Grouzdev D.S."/>
        </authorList>
    </citation>
    <scope>NUCLEOTIDE SEQUENCE [LARGE SCALE GENOMIC DNA]</scope>
    <source>
        <strain evidence="13 14">G-192</strain>
    </source>
</reference>
<evidence type="ECO:0000313" key="13">
    <source>
        <dbReference type="EMBL" id="KAA5803671.1"/>
    </source>
</evidence>
<evidence type="ECO:0000256" key="8">
    <source>
        <dbReference type="PIRSR" id="PIRSR036684-1"/>
    </source>
</evidence>
<dbReference type="EMBL" id="VWOJ01000002">
    <property type="protein sequence ID" value="KAA5803671.1"/>
    <property type="molecule type" value="Genomic_DNA"/>
</dbReference>
<dbReference type="InterPro" id="IPR015884">
    <property type="entry name" value="Malic_enzyme_CS"/>
</dbReference>
<protein>
    <submittedName>
        <fullName evidence="13">NADP-dependent malic enzyme</fullName>
    </submittedName>
</protein>
<dbReference type="PANTHER" id="PTHR43237">
    <property type="entry name" value="NADP-DEPENDENT MALIC ENZYME"/>
    <property type="match status" value="1"/>
</dbReference>
<keyword evidence="5 9" id="KW-0479">Metal-binding</keyword>
<dbReference type="InterPro" id="IPR037062">
    <property type="entry name" value="Malic_N_dom_sf"/>
</dbReference>
<dbReference type="RefSeq" id="WP_150022939.1">
    <property type="nucleotide sequence ID" value="NZ_VWOJ01000002.1"/>
</dbReference>
<feature type="active site" description="Proton acceptor" evidence="8">
    <location>
        <position position="98"/>
    </location>
</feature>
<keyword evidence="14" id="KW-1185">Reference proteome</keyword>
<dbReference type="GO" id="GO:0046872">
    <property type="term" value="F:metal ion binding"/>
    <property type="evidence" value="ECO:0007669"/>
    <property type="project" value="UniProtKB-KW"/>
</dbReference>
<evidence type="ECO:0000256" key="3">
    <source>
        <dbReference type="ARBA" id="ARBA00007686"/>
    </source>
</evidence>
<evidence type="ECO:0000256" key="10">
    <source>
        <dbReference type="PIRSR" id="PIRSR036684-3"/>
    </source>
</evidence>
<evidence type="ECO:0000256" key="1">
    <source>
        <dbReference type="ARBA" id="ARBA00001936"/>
    </source>
</evidence>
<dbReference type="InterPro" id="IPR012188">
    <property type="entry name" value="ME_PTA"/>
</dbReference>
<comment type="cofactor">
    <cofactor evidence="1">
        <name>Mn(2+)</name>
        <dbReference type="ChEBI" id="CHEBI:29035"/>
    </cofactor>
</comment>
<dbReference type="InterPro" id="IPR012301">
    <property type="entry name" value="Malic_N_dom"/>
</dbReference>
<keyword evidence="6" id="KW-0560">Oxidoreductase</keyword>
<evidence type="ECO:0000259" key="12">
    <source>
        <dbReference type="SMART" id="SM01274"/>
    </source>
</evidence>
<dbReference type="FunFam" id="3.40.50.720:FF:000095">
    <property type="entry name" value="NADP-dependent malic enzyme"/>
    <property type="match status" value="1"/>
</dbReference>
<dbReference type="InterPro" id="IPR042112">
    <property type="entry name" value="P_AcTrfase_dom2"/>
</dbReference>
<feature type="domain" description="Malic enzyme N-terminal" evidence="12">
    <location>
        <begin position="22"/>
        <end position="156"/>
    </location>
</feature>
<keyword evidence="10" id="KW-0521">NADP</keyword>
<comment type="cofactor">
    <cofactor evidence="2">
        <name>Mg(2+)</name>
        <dbReference type="ChEBI" id="CHEBI:18420"/>
    </cofactor>
</comment>
<feature type="binding site" evidence="9">
    <location>
        <position position="141"/>
    </location>
    <ligand>
        <name>a divalent metal cation</name>
        <dbReference type="ChEBI" id="CHEBI:60240"/>
    </ligand>
</feature>
<dbReference type="Pfam" id="PF03949">
    <property type="entry name" value="Malic_M"/>
    <property type="match status" value="1"/>
</dbReference>
<dbReference type="GO" id="GO:0051287">
    <property type="term" value="F:NAD binding"/>
    <property type="evidence" value="ECO:0007669"/>
    <property type="project" value="InterPro"/>
</dbReference>
<dbReference type="SUPFAM" id="SSF51735">
    <property type="entry name" value="NAD(P)-binding Rossmann-fold domains"/>
    <property type="match status" value="1"/>
</dbReference>
<dbReference type="CDD" id="cd05311">
    <property type="entry name" value="NAD_bind_2_malic_enz"/>
    <property type="match status" value="1"/>
</dbReference>
<dbReference type="SUPFAM" id="SSF53659">
    <property type="entry name" value="Isocitrate/Isopropylmalate dehydrogenase-like"/>
    <property type="match status" value="1"/>
</dbReference>
<accession>A0A5M6ZMZ9</accession>
<dbReference type="InterPro" id="IPR051674">
    <property type="entry name" value="Malate_Decarboxylase"/>
</dbReference>
<dbReference type="InterPro" id="IPR012302">
    <property type="entry name" value="Malic_NAD-bd"/>
</dbReference>
<dbReference type="Pfam" id="PF01515">
    <property type="entry name" value="PTA_PTB"/>
    <property type="match status" value="1"/>
</dbReference>
<feature type="domain" description="Malic enzyme NAD-binding" evidence="11">
    <location>
        <begin position="168"/>
        <end position="405"/>
    </location>
</feature>
<dbReference type="PANTHER" id="PTHR43237:SF4">
    <property type="entry name" value="NADP-DEPENDENT MALIC ENZYME"/>
    <property type="match status" value="1"/>
</dbReference>
<evidence type="ECO:0000256" key="2">
    <source>
        <dbReference type="ARBA" id="ARBA00001946"/>
    </source>
</evidence>
<dbReference type="PROSITE" id="PS00331">
    <property type="entry name" value="MALIC_ENZYMES"/>
    <property type="match status" value="1"/>
</dbReference>
<dbReference type="InterPro" id="IPR042113">
    <property type="entry name" value="P_AcTrfase_dom1"/>
</dbReference>
<dbReference type="InterPro" id="IPR046346">
    <property type="entry name" value="Aminoacid_DH-like_N_sf"/>
</dbReference>
<evidence type="ECO:0000256" key="5">
    <source>
        <dbReference type="ARBA" id="ARBA00022723"/>
    </source>
</evidence>
<evidence type="ECO:0000256" key="4">
    <source>
        <dbReference type="ARBA" id="ARBA00008756"/>
    </source>
</evidence>
<dbReference type="AlphaFoldDB" id="A0A5M6ZMZ9"/>
<dbReference type="FunFam" id="3.40.50.10380:FF:000003">
    <property type="entry name" value="NADP-dependent malic enzyme"/>
    <property type="match status" value="1"/>
</dbReference>
<keyword evidence="7" id="KW-0511">Multifunctional enzyme</keyword>
<feature type="binding site" evidence="10">
    <location>
        <begin position="80"/>
        <end position="87"/>
    </location>
    <ligand>
        <name>NADP(+)</name>
        <dbReference type="ChEBI" id="CHEBI:58349"/>
    </ligand>
</feature>
<gene>
    <name evidence="13" type="ORF">F1654_07675</name>
</gene>
<dbReference type="Pfam" id="PF00390">
    <property type="entry name" value="malic"/>
    <property type="match status" value="1"/>
</dbReference>
<dbReference type="SMART" id="SM01274">
    <property type="entry name" value="malic"/>
    <property type="match status" value="1"/>
</dbReference>
<feature type="binding site" evidence="9">
    <location>
        <position position="142"/>
    </location>
    <ligand>
        <name>a divalent metal cation</name>
        <dbReference type="ChEBI" id="CHEBI:60240"/>
    </ligand>
</feature>
<dbReference type="InterPro" id="IPR036291">
    <property type="entry name" value="NAD(P)-bd_dom_sf"/>
</dbReference>
<dbReference type="Proteomes" id="UP000325122">
    <property type="component" value="Unassembled WGS sequence"/>
</dbReference>
<dbReference type="Gene3D" id="3.40.50.10950">
    <property type="match status" value="1"/>
</dbReference>
<feature type="binding site" evidence="10">
    <location>
        <position position="167"/>
    </location>
    <ligand>
        <name>a divalent metal cation</name>
        <dbReference type="ChEBI" id="CHEBI:60240"/>
    </ligand>
</feature>
<dbReference type="GO" id="GO:0016616">
    <property type="term" value="F:oxidoreductase activity, acting on the CH-OH group of donors, NAD or NADP as acceptor"/>
    <property type="evidence" value="ECO:0007669"/>
    <property type="project" value="InterPro"/>
</dbReference>
<evidence type="ECO:0000313" key="14">
    <source>
        <dbReference type="Proteomes" id="UP000325122"/>
    </source>
</evidence>
<proteinExistence type="inferred from homology"/>
<feature type="binding site" evidence="10">
    <location>
        <position position="292"/>
    </location>
    <ligand>
        <name>a divalent metal cation</name>
        <dbReference type="ChEBI" id="CHEBI:60240"/>
    </ligand>
</feature>
<evidence type="ECO:0000256" key="7">
    <source>
        <dbReference type="ARBA" id="ARBA00023268"/>
    </source>
</evidence>
<dbReference type="GO" id="GO:0016746">
    <property type="term" value="F:acyltransferase activity"/>
    <property type="evidence" value="ECO:0007669"/>
    <property type="project" value="InterPro"/>
</dbReference>
<evidence type="ECO:0000256" key="9">
    <source>
        <dbReference type="PIRSR" id="PIRSR036684-2"/>
    </source>
</evidence>
<dbReference type="SMART" id="SM00919">
    <property type="entry name" value="Malic_M"/>
    <property type="match status" value="1"/>
</dbReference>